<organism evidence="1 2">
    <name type="scientific">Romeriopsis navalis LEGE 11480</name>
    <dbReference type="NCBI Taxonomy" id="2777977"/>
    <lineage>
        <taxon>Bacteria</taxon>
        <taxon>Bacillati</taxon>
        <taxon>Cyanobacteriota</taxon>
        <taxon>Cyanophyceae</taxon>
        <taxon>Leptolyngbyales</taxon>
        <taxon>Leptolyngbyaceae</taxon>
        <taxon>Romeriopsis</taxon>
        <taxon>Romeriopsis navalis</taxon>
    </lineage>
</organism>
<dbReference type="Gene3D" id="1.10.720.30">
    <property type="entry name" value="SAP domain"/>
    <property type="match status" value="1"/>
</dbReference>
<accession>A0A928VMS5</accession>
<proteinExistence type="predicted"/>
<dbReference type="InterPro" id="IPR036361">
    <property type="entry name" value="SAP_dom_sf"/>
</dbReference>
<dbReference type="EMBL" id="JADEXQ010000055">
    <property type="protein sequence ID" value="MBE9031185.1"/>
    <property type="molecule type" value="Genomic_DNA"/>
</dbReference>
<keyword evidence="2" id="KW-1185">Reference proteome</keyword>
<dbReference type="Proteomes" id="UP000625316">
    <property type="component" value="Unassembled WGS sequence"/>
</dbReference>
<sequence>MKPLTNVGSLLYLYLEEIDPGDGAELSDFIVQAGAQLLRQDNQRNWVPLIVKEISKKQYQVMGNSLVYAIAEAAGVERVWCIVADEQPITEELCRVLTGEQVPKINLSLASHDEIYAAFQYLLNVPGSPLKGVKLAVAVSRVDEAPRQYWKNFTPITKLKCGITKGKKLDTLKSVFYLEPQPLPEVITDPVLLEEFKVSELKKMAKKRGLSDYTKLKKPDLIKQLSQS</sequence>
<dbReference type="AlphaFoldDB" id="A0A928VMS5"/>
<protein>
    <submittedName>
        <fullName evidence="1">Rho termination factor N-terminal domain-containing protein</fullName>
    </submittedName>
</protein>
<dbReference type="RefSeq" id="WP_264326014.1">
    <property type="nucleotide sequence ID" value="NZ_JADEXQ010000055.1"/>
</dbReference>
<gene>
    <name evidence="1" type="ORF">IQ266_15735</name>
</gene>
<name>A0A928VMS5_9CYAN</name>
<comment type="caution">
    <text evidence="1">The sequence shown here is derived from an EMBL/GenBank/DDBJ whole genome shotgun (WGS) entry which is preliminary data.</text>
</comment>
<reference evidence="1" key="1">
    <citation type="submission" date="2020-10" db="EMBL/GenBank/DDBJ databases">
        <authorList>
            <person name="Castelo-Branco R."/>
            <person name="Eusebio N."/>
            <person name="Adriana R."/>
            <person name="Vieira A."/>
            <person name="Brugerolle De Fraissinette N."/>
            <person name="Rezende De Castro R."/>
            <person name="Schneider M.P."/>
            <person name="Vasconcelos V."/>
            <person name="Leao P.N."/>
        </authorList>
    </citation>
    <scope>NUCLEOTIDE SEQUENCE</scope>
    <source>
        <strain evidence="1">LEGE 11480</strain>
    </source>
</reference>
<evidence type="ECO:0000313" key="2">
    <source>
        <dbReference type="Proteomes" id="UP000625316"/>
    </source>
</evidence>
<evidence type="ECO:0000313" key="1">
    <source>
        <dbReference type="EMBL" id="MBE9031185.1"/>
    </source>
</evidence>